<protein>
    <submittedName>
        <fullName evidence="2">Uncharacterized protein</fullName>
    </submittedName>
</protein>
<name>A0A8J3Q8I1_9ACTN</name>
<proteinExistence type="predicted"/>
<reference evidence="2" key="1">
    <citation type="submission" date="2021-01" db="EMBL/GenBank/DDBJ databases">
        <title>Whole genome shotgun sequence of Rhizocola hellebori NBRC 109834.</title>
        <authorList>
            <person name="Komaki H."/>
            <person name="Tamura T."/>
        </authorList>
    </citation>
    <scope>NUCLEOTIDE SEQUENCE</scope>
    <source>
        <strain evidence="2">NBRC 109834</strain>
    </source>
</reference>
<evidence type="ECO:0000313" key="2">
    <source>
        <dbReference type="EMBL" id="GIH05282.1"/>
    </source>
</evidence>
<dbReference type="EMBL" id="BONY01000018">
    <property type="protein sequence ID" value="GIH05282.1"/>
    <property type="molecule type" value="Genomic_DNA"/>
</dbReference>
<evidence type="ECO:0000313" key="3">
    <source>
        <dbReference type="Proteomes" id="UP000612899"/>
    </source>
</evidence>
<evidence type="ECO:0000256" key="1">
    <source>
        <dbReference type="SAM" id="MobiDB-lite"/>
    </source>
</evidence>
<dbReference type="Proteomes" id="UP000612899">
    <property type="component" value="Unassembled WGS sequence"/>
</dbReference>
<organism evidence="2 3">
    <name type="scientific">Rhizocola hellebori</name>
    <dbReference type="NCBI Taxonomy" id="1392758"/>
    <lineage>
        <taxon>Bacteria</taxon>
        <taxon>Bacillati</taxon>
        <taxon>Actinomycetota</taxon>
        <taxon>Actinomycetes</taxon>
        <taxon>Micromonosporales</taxon>
        <taxon>Micromonosporaceae</taxon>
        <taxon>Rhizocola</taxon>
    </lineage>
</organism>
<keyword evidence="3" id="KW-1185">Reference proteome</keyword>
<feature type="region of interest" description="Disordered" evidence="1">
    <location>
        <begin position="1"/>
        <end position="23"/>
    </location>
</feature>
<gene>
    <name evidence="2" type="ORF">Rhe02_33490</name>
</gene>
<sequence length="138" mass="14987">MGHGHLEVKNQKETLEESSVDENDGLSAELRRAIGMLSRGSEAQLAYLRELGVGDLADELALEFHDAFMVAKEQRSGSISVDAMAALEDLDARLARLSEDSDDAWRSASLRTSVAWADLRKAAANALRLLEVHAPGVQ</sequence>
<accession>A0A8J3Q8I1</accession>
<comment type="caution">
    <text evidence="2">The sequence shown here is derived from an EMBL/GenBank/DDBJ whole genome shotgun (WGS) entry which is preliminary data.</text>
</comment>
<dbReference type="AlphaFoldDB" id="A0A8J3Q8I1"/>
<feature type="compositionally biased region" description="Basic and acidic residues" evidence="1">
    <location>
        <begin position="1"/>
        <end position="15"/>
    </location>
</feature>